<proteinExistence type="predicted"/>
<sequence length="188" mass="21785">MVNFCENIHCVLALLGKLNSVVNNHNKQSTISESRLQQVHKFMNPVKKIFKNIPKRLEWKSFYVNDLPIIMEICEDIRLIPLENQLNKSQVKAISEVKKSSAKAFQDIVNIGKLEKLSQNDCQKNDLKKASNVPLQELSAREIKQLADKNVKNEKKAQVHYRNKLDMARITKIIVMSTHSNFWVIILY</sequence>
<dbReference type="AlphaFoldDB" id="A0A1V1P6Q1"/>
<organism evidence="1 2">
    <name type="scientific">Candidatus Magnetoglobus multicellularis str. Araruama</name>
    <dbReference type="NCBI Taxonomy" id="890399"/>
    <lineage>
        <taxon>Bacteria</taxon>
        <taxon>Pseudomonadati</taxon>
        <taxon>Thermodesulfobacteriota</taxon>
        <taxon>Desulfobacteria</taxon>
        <taxon>Desulfobacterales</taxon>
        <taxon>Desulfobacteraceae</taxon>
        <taxon>Candidatus Magnetoglobus</taxon>
    </lineage>
</organism>
<evidence type="ECO:0000313" key="2">
    <source>
        <dbReference type="Proteomes" id="UP000189670"/>
    </source>
</evidence>
<protein>
    <submittedName>
        <fullName evidence="1">Uncharacterized protein</fullName>
    </submittedName>
</protein>
<name>A0A1V1P6Q1_9BACT</name>
<evidence type="ECO:0000313" key="1">
    <source>
        <dbReference type="EMBL" id="ETR70463.1"/>
    </source>
</evidence>
<dbReference type="EMBL" id="ATBP01000420">
    <property type="protein sequence ID" value="ETR70463.1"/>
    <property type="molecule type" value="Genomic_DNA"/>
</dbReference>
<dbReference type="Proteomes" id="UP000189670">
    <property type="component" value="Unassembled WGS sequence"/>
</dbReference>
<gene>
    <name evidence="1" type="ORF">OMM_03226</name>
</gene>
<comment type="caution">
    <text evidence="1">The sequence shown here is derived from an EMBL/GenBank/DDBJ whole genome shotgun (WGS) entry which is preliminary data.</text>
</comment>
<accession>A0A1V1P6Q1</accession>
<reference evidence="2" key="1">
    <citation type="submission" date="2012-11" db="EMBL/GenBank/DDBJ databases">
        <authorList>
            <person name="Lucero-Rivera Y.E."/>
            <person name="Tovar-Ramirez D."/>
        </authorList>
    </citation>
    <scope>NUCLEOTIDE SEQUENCE [LARGE SCALE GENOMIC DNA]</scope>
    <source>
        <strain evidence="2">Araruama</strain>
    </source>
</reference>